<proteinExistence type="predicted"/>
<organism evidence="3 4">
    <name type="scientific">Geranomyces variabilis</name>
    <dbReference type="NCBI Taxonomy" id="109894"/>
    <lineage>
        <taxon>Eukaryota</taxon>
        <taxon>Fungi</taxon>
        <taxon>Fungi incertae sedis</taxon>
        <taxon>Chytridiomycota</taxon>
        <taxon>Chytridiomycota incertae sedis</taxon>
        <taxon>Chytridiomycetes</taxon>
        <taxon>Spizellomycetales</taxon>
        <taxon>Powellomycetaceae</taxon>
        <taxon>Geranomyces</taxon>
    </lineage>
</organism>
<feature type="region of interest" description="Disordered" evidence="1">
    <location>
        <begin position="303"/>
        <end position="384"/>
    </location>
</feature>
<dbReference type="GO" id="GO:0030983">
    <property type="term" value="F:mismatched DNA binding"/>
    <property type="evidence" value="ECO:0007669"/>
    <property type="project" value="TreeGrafter"/>
</dbReference>
<sequence length="778" mass="84108">MGTKRTTQPETPTTTPQKRRRTPASSASQTNIHAYFTPTRPSAQATSTVKKPEDDEVPTAVLAGDQFPWWETWPPKHHGGAAKDAGVVEKTADSKSATPGGGSLTQAKLEDLVALRPNVQLEYDSRNGKVWIQQLGANDSFLQRPNEAPQTLGKGGKRELFHNDRFWLLENIEPFDLTIDPVPASSGVGQKRAKPEKEVDEDETTDDEHPPPPPAKKRHTKLRAARKHKRRSHSASGSDDDSYYDPDDPTFVVPDDEDDGEESAGSEVGEEEDENDRPAKPVVCMFGKNCYRRNPAHFQEYAHPWLDDPAGPASRPASTPGPSGFGASSKAQPSSVRTKGPHTPSLASKTAPSGAQSSTDTSRHSSPSKVYNPPSNSTASSSLLAGAPSSVDVKVLSPASLSPLTRDSGSDTPNRFRMPKDYSALPASPTSKPAPSSLAASYAKAFPTQKPLSQPGEVVQQVSDVDPIDRNDTKSASPIELSSTASREPEIPAVQNAVGNQGTENFHRVMSANGHNTPQTVAFPSLATREGQLNLDRAAATFAEALNDVYDTLSSRDISLVLVDEDQDVVAAYNKATGDKPRFRAIQGELSTIFTSSGIKCERIVVETSWRWKTTATAACHRVHNRAGPALIERTRAEYGYPAVLGKIYPVTVPLESALHVEEGIKEPSLPKTTLTSPAIRHASGGSWADALKPYCVHPEKHPDVVVAFNDELVAMKDKFPAKKHYLVMPRADIESLTALDRSHIRLLDAMKAQADELIGQAPGCAFRTGFHAVPSMR</sequence>
<feature type="compositionally biased region" description="Low complexity" evidence="1">
    <location>
        <begin position="1"/>
        <end position="16"/>
    </location>
</feature>
<evidence type="ECO:0000259" key="2">
    <source>
        <dbReference type="Pfam" id="PF10283"/>
    </source>
</evidence>
<feature type="region of interest" description="Disordered" evidence="1">
    <location>
        <begin position="177"/>
        <end position="280"/>
    </location>
</feature>
<accession>A0AAD5TME9</accession>
<dbReference type="CDD" id="cd22671">
    <property type="entry name" value="FHA_APTX-like"/>
    <property type="match status" value="1"/>
</dbReference>
<dbReference type="SUPFAM" id="SSF49879">
    <property type="entry name" value="SMAD/FHA domain"/>
    <property type="match status" value="1"/>
</dbReference>
<dbReference type="Proteomes" id="UP001212152">
    <property type="component" value="Unassembled WGS sequence"/>
</dbReference>
<feature type="compositionally biased region" description="Low complexity" evidence="1">
    <location>
        <begin position="357"/>
        <end position="384"/>
    </location>
</feature>
<evidence type="ECO:0000313" key="3">
    <source>
        <dbReference type="EMBL" id="KAJ3180970.1"/>
    </source>
</evidence>
<feature type="compositionally biased region" description="Polar residues" evidence="1">
    <location>
        <begin position="345"/>
        <end position="356"/>
    </location>
</feature>
<keyword evidence="4" id="KW-1185">Reference proteome</keyword>
<gene>
    <name evidence="3" type="ORF">HDU87_001618</name>
</gene>
<dbReference type="GO" id="GO:0003725">
    <property type="term" value="F:double-stranded RNA binding"/>
    <property type="evidence" value="ECO:0007669"/>
    <property type="project" value="TreeGrafter"/>
</dbReference>
<evidence type="ECO:0000313" key="4">
    <source>
        <dbReference type="Proteomes" id="UP001212152"/>
    </source>
</evidence>
<name>A0AAD5TME9_9FUNG</name>
<dbReference type="EMBL" id="JADGJQ010000014">
    <property type="protein sequence ID" value="KAJ3180970.1"/>
    <property type="molecule type" value="Genomic_DNA"/>
</dbReference>
<dbReference type="PANTHER" id="PTHR12486:SF4">
    <property type="entry name" value="APRATAXIN"/>
    <property type="match status" value="1"/>
</dbReference>
<comment type="caution">
    <text evidence="3">The sequence shown here is derived from an EMBL/GenBank/DDBJ whole genome shotgun (WGS) entry which is preliminary data.</text>
</comment>
<dbReference type="GO" id="GO:0003697">
    <property type="term" value="F:single-stranded DNA binding"/>
    <property type="evidence" value="ECO:0007669"/>
    <property type="project" value="TreeGrafter"/>
</dbReference>
<feature type="region of interest" description="Disordered" evidence="1">
    <location>
        <begin position="1"/>
        <end position="107"/>
    </location>
</feature>
<dbReference type="InterPro" id="IPR008984">
    <property type="entry name" value="SMAD_FHA_dom_sf"/>
</dbReference>
<dbReference type="InterPro" id="IPR036265">
    <property type="entry name" value="HIT-like_sf"/>
</dbReference>
<dbReference type="Pfam" id="PF10283">
    <property type="entry name" value="zf-CCHH"/>
    <property type="match status" value="1"/>
</dbReference>
<dbReference type="GO" id="GO:0033699">
    <property type="term" value="F:DNA 5'-adenosine monophosphate hydrolase activity"/>
    <property type="evidence" value="ECO:0007669"/>
    <property type="project" value="TreeGrafter"/>
</dbReference>
<feature type="domain" description="PBZ-type" evidence="2">
    <location>
        <begin position="284"/>
        <end position="305"/>
    </location>
</feature>
<feature type="compositionally biased region" description="Polar residues" evidence="1">
    <location>
        <begin position="399"/>
        <end position="413"/>
    </location>
</feature>
<feature type="compositionally biased region" description="Acidic residues" evidence="1">
    <location>
        <begin position="238"/>
        <end position="275"/>
    </location>
</feature>
<feature type="compositionally biased region" description="Basic residues" evidence="1">
    <location>
        <begin position="215"/>
        <end position="233"/>
    </location>
</feature>
<protein>
    <recommendedName>
        <fullName evidence="2">PBZ-type domain-containing protein</fullName>
    </recommendedName>
</protein>
<dbReference type="PANTHER" id="PTHR12486">
    <property type="entry name" value="APRATAXIN-RELATED"/>
    <property type="match status" value="1"/>
</dbReference>
<dbReference type="SUPFAM" id="SSF54197">
    <property type="entry name" value="HIT-like"/>
    <property type="match status" value="1"/>
</dbReference>
<dbReference type="GO" id="GO:0000012">
    <property type="term" value="P:single strand break repair"/>
    <property type="evidence" value="ECO:0007669"/>
    <property type="project" value="TreeGrafter"/>
</dbReference>
<feature type="region of interest" description="Disordered" evidence="1">
    <location>
        <begin position="464"/>
        <end position="489"/>
    </location>
</feature>
<dbReference type="GO" id="GO:1990165">
    <property type="term" value="F:single-strand break-containing DNA binding"/>
    <property type="evidence" value="ECO:0007669"/>
    <property type="project" value="TreeGrafter"/>
</dbReference>
<feature type="region of interest" description="Disordered" evidence="1">
    <location>
        <begin position="397"/>
        <end position="437"/>
    </location>
</feature>
<reference evidence="3" key="1">
    <citation type="submission" date="2020-05" db="EMBL/GenBank/DDBJ databases">
        <title>Phylogenomic resolution of chytrid fungi.</title>
        <authorList>
            <person name="Stajich J.E."/>
            <person name="Amses K."/>
            <person name="Simmons R."/>
            <person name="Seto K."/>
            <person name="Myers J."/>
            <person name="Bonds A."/>
            <person name="Quandt C.A."/>
            <person name="Barry K."/>
            <person name="Liu P."/>
            <person name="Grigoriev I."/>
            <person name="Longcore J.E."/>
            <person name="James T.Y."/>
        </authorList>
    </citation>
    <scope>NUCLEOTIDE SEQUENCE</scope>
    <source>
        <strain evidence="3">JEL0379</strain>
    </source>
</reference>
<evidence type="ECO:0000256" key="1">
    <source>
        <dbReference type="SAM" id="MobiDB-lite"/>
    </source>
</evidence>
<feature type="compositionally biased region" description="Polar residues" evidence="1">
    <location>
        <begin position="474"/>
        <end position="486"/>
    </location>
</feature>
<dbReference type="Gene3D" id="3.30.428.10">
    <property type="entry name" value="HIT-like"/>
    <property type="match status" value="1"/>
</dbReference>
<dbReference type="GO" id="GO:0005634">
    <property type="term" value="C:nucleus"/>
    <property type="evidence" value="ECO:0007669"/>
    <property type="project" value="TreeGrafter"/>
</dbReference>
<dbReference type="Gene3D" id="2.60.200.20">
    <property type="match status" value="1"/>
</dbReference>
<dbReference type="InterPro" id="IPR019406">
    <property type="entry name" value="APLF_PBZ"/>
</dbReference>
<feature type="compositionally biased region" description="Polar residues" evidence="1">
    <location>
        <begin position="39"/>
        <end position="49"/>
    </location>
</feature>
<feature type="compositionally biased region" description="Low complexity" evidence="1">
    <location>
        <begin position="423"/>
        <end position="437"/>
    </location>
</feature>
<dbReference type="AlphaFoldDB" id="A0AAD5TME9"/>
<dbReference type="Pfam" id="PF11969">
    <property type="entry name" value="DcpS_C"/>
    <property type="match status" value="1"/>
</dbReference>